<dbReference type="InterPro" id="IPR029058">
    <property type="entry name" value="AB_hydrolase_fold"/>
</dbReference>
<evidence type="ECO:0000313" key="2">
    <source>
        <dbReference type="Proteomes" id="UP000245872"/>
    </source>
</evidence>
<gene>
    <name evidence="1" type="ORF">DK880_00206</name>
</gene>
<protein>
    <recommendedName>
        <fullName evidence="3">DUF676 domain-containing protein</fullName>
    </recommendedName>
</protein>
<dbReference type="KEGG" id="cher:DK880_00206"/>
<dbReference type="Pfam" id="PF02089">
    <property type="entry name" value="Palm_thioest"/>
    <property type="match status" value="1"/>
</dbReference>
<dbReference type="OrthoDB" id="979559at2"/>
<accession>A0A2Z3L7X8</accession>
<evidence type="ECO:0008006" key="3">
    <source>
        <dbReference type="Google" id="ProtNLM"/>
    </source>
</evidence>
<dbReference type="Proteomes" id="UP000245872">
    <property type="component" value="Chromosome"/>
</dbReference>
<dbReference type="RefSeq" id="WP_109996988.1">
    <property type="nucleotide sequence ID" value="NZ_CP029619.1"/>
</dbReference>
<dbReference type="EMBL" id="CP029619">
    <property type="protein sequence ID" value="AWN81539.1"/>
    <property type="molecule type" value="Genomic_DNA"/>
</dbReference>
<dbReference type="AlphaFoldDB" id="A0A2Z3L7X8"/>
<reference evidence="1 2" key="1">
    <citation type="submission" date="2018-05" db="EMBL/GenBank/DDBJ databases">
        <title>Candidatus Cardinium hertigii Genome Assembly.</title>
        <authorList>
            <person name="Showmaker K.C."/>
            <person name="Walden K.O."/>
            <person name="Fields C.J."/>
            <person name="Lambert K.N."/>
            <person name="Hudson M.E."/>
        </authorList>
    </citation>
    <scope>NUCLEOTIDE SEQUENCE [LARGE SCALE GENOMIC DNA]</scope>
    <source>
        <strain evidence="2">cHgTN10</strain>
    </source>
</reference>
<organism evidence="1 2">
    <name type="scientific">Candidatus Cardinium hertigii</name>
    <dbReference type="NCBI Taxonomy" id="247481"/>
    <lineage>
        <taxon>Bacteria</taxon>
        <taxon>Pseudomonadati</taxon>
        <taxon>Bacteroidota</taxon>
        <taxon>Cytophagia</taxon>
        <taxon>Cytophagales</taxon>
        <taxon>Amoebophilaceae</taxon>
        <taxon>Candidatus Cardinium</taxon>
    </lineage>
</organism>
<evidence type="ECO:0000313" key="1">
    <source>
        <dbReference type="EMBL" id="AWN81539.1"/>
    </source>
</evidence>
<sequence length="334" mass="37610">MCYFIRLLGFVACLGWFIPNYSHAKPMKHANKQLIVLLNGLCDKVSTFDTVKQKLEKAFPSASIIALTSTEGMLSVMLSIKEQAKAAFQELTDKVNDIQSKSIVLIGHSQGGLRAYALLKQYETLLNIKGLITLATPWEGAHGTKVDGSMLKQHLTKAVLNDLRMLALNLGYPSDMLINQLNITIQKNQELLFLPGAKDLKMDSLFLDEIKKTLLHEKVPIWAIGGIQNDFGALLPRKIKHRFIALNSMYTFFIVGQDALNTAYHDMKIPLASQHARNFVPQSKKNFKRIKIRNVFHSTHVWPKLNVPVGKYMLSHPDALRKIITCAKEAFSQK</sequence>
<dbReference type="Gene3D" id="3.40.50.1820">
    <property type="entry name" value="alpha/beta hydrolase"/>
    <property type="match status" value="1"/>
</dbReference>
<keyword evidence="2" id="KW-1185">Reference proteome</keyword>
<dbReference type="SUPFAM" id="SSF53474">
    <property type="entry name" value="alpha/beta-Hydrolases"/>
    <property type="match status" value="1"/>
</dbReference>
<name>A0A2Z3L7X8_9BACT</name>
<proteinExistence type="predicted"/>